<evidence type="ECO:0000256" key="6">
    <source>
        <dbReference type="SAM" id="Coils"/>
    </source>
</evidence>
<accession>A0ABD3JNW3</accession>
<keyword evidence="5" id="KW-0067">ATP-binding</keyword>
<name>A0ABD3JNW3_EUCGL</name>
<evidence type="ECO:0000256" key="3">
    <source>
        <dbReference type="ARBA" id="ARBA00022741"/>
    </source>
</evidence>
<dbReference type="InterPro" id="IPR050905">
    <property type="entry name" value="Plant_NBS-LRR"/>
</dbReference>
<evidence type="ECO:0000259" key="7">
    <source>
        <dbReference type="Pfam" id="PF00931"/>
    </source>
</evidence>
<dbReference type="InterPro" id="IPR032675">
    <property type="entry name" value="LRR_dom_sf"/>
</dbReference>
<dbReference type="InterPro" id="IPR042197">
    <property type="entry name" value="Apaf_helical"/>
</dbReference>
<evidence type="ECO:0000256" key="2">
    <source>
        <dbReference type="ARBA" id="ARBA00022737"/>
    </source>
</evidence>
<organism evidence="10 11">
    <name type="scientific">Eucalyptus globulus</name>
    <name type="common">Tasmanian blue gum</name>
    <dbReference type="NCBI Taxonomy" id="34317"/>
    <lineage>
        <taxon>Eukaryota</taxon>
        <taxon>Viridiplantae</taxon>
        <taxon>Streptophyta</taxon>
        <taxon>Embryophyta</taxon>
        <taxon>Tracheophyta</taxon>
        <taxon>Spermatophyta</taxon>
        <taxon>Magnoliopsida</taxon>
        <taxon>eudicotyledons</taxon>
        <taxon>Gunneridae</taxon>
        <taxon>Pentapetalae</taxon>
        <taxon>rosids</taxon>
        <taxon>malvids</taxon>
        <taxon>Myrtales</taxon>
        <taxon>Myrtaceae</taxon>
        <taxon>Myrtoideae</taxon>
        <taxon>Eucalypteae</taxon>
        <taxon>Eucalyptus</taxon>
    </lineage>
</organism>
<keyword evidence="2" id="KW-0677">Repeat</keyword>
<dbReference type="Proteomes" id="UP001634007">
    <property type="component" value="Unassembled WGS sequence"/>
</dbReference>
<proteinExistence type="inferred from homology"/>
<protein>
    <recommendedName>
        <fullName evidence="12">NB-ARC domain-containing protein</fullName>
    </recommendedName>
</protein>
<dbReference type="EMBL" id="JBJKBG010000007">
    <property type="protein sequence ID" value="KAL3729265.1"/>
    <property type="molecule type" value="Genomic_DNA"/>
</dbReference>
<comment type="caution">
    <text evidence="10">The sequence shown here is derived from an EMBL/GenBank/DDBJ whole genome shotgun (WGS) entry which is preliminary data.</text>
</comment>
<dbReference type="AlphaFoldDB" id="A0ABD3JNW3"/>
<dbReference type="PANTHER" id="PTHR33463:SF186">
    <property type="entry name" value="NB-ARC DOMAIN-CONTAINING PROTEIN"/>
    <property type="match status" value="1"/>
</dbReference>
<dbReference type="FunFam" id="3.40.50.300:FF:001091">
    <property type="entry name" value="Probable disease resistance protein At1g61300"/>
    <property type="match status" value="1"/>
</dbReference>
<evidence type="ECO:0000259" key="8">
    <source>
        <dbReference type="Pfam" id="PF23247"/>
    </source>
</evidence>
<feature type="coiled-coil region" evidence="6">
    <location>
        <begin position="64"/>
        <end position="128"/>
    </location>
</feature>
<evidence type="ECO:0008006" key="12">
    <source>
        <dbReference type="Google" id="ProtNLM"/>
    </source>
</evidence>
<dbReference type="EMBL" id="JBJKBG010000007">
    <property type="protein sequence ID" value="KAL3729263.1"/>
    <property type="molecule type" value="Genomic_DNA"/>
</dbReference>
<keyword evidence="11" id="KW-1185">Reference proteome</keyword>
<dbReference type="Gene3D" id="3.40.50.300">
    <property type="entry name" value="P-loop containing nucleotide triphosphate hydrolases"/>
    <property type="match status" value="1"/>
</dbReference>
<dbReference type="PRINTS" id="PR00364">
    <property type="entry name" value="DISEASERSIST"/>
</dbReference>
<dbReference type="GO" id="GO:0006952">
    <property type="term" value="P:defense response"/>
    <property type="evidence" value="ECO:0007669"/>
    <property type="project" value="UniProtKB-KW"/>
</dbReference>
<keyword evidence="4" id="KW-0611">Plant defense</keyword>
<dbReference type="InterPro" id="IPR055414">
    <property type="entry name" value="LRR_R13L4/SHOC2-like"/>
</dbReference>
<keyword evidence="6" id="KW-0175">Coiled coil</keyword>
<evidence type="ECO:0000313" key="10">
    <source>
        <dbReference type="EMBL" id="KAL3729265.1"/>
    </source>
</evidence>
<feature type="domain" description="Disease resistance R13L4/SHOC-2-like LRR" evidence="9">
    <location>
        <begin position="547"/>
        <end position="690"/>
    </location>
</feature>
<evidence type="ECO:0000256" key="5">
    <source>
        <dbReference type="ARBA" id="ARBA00022840"/>
    </source>
</evidence>
<evidence type="ECO:0000259" key="9">
    <source>
        <dbReference type="Pfam" id="PF23598"/>
    </source>
</evidence>
<dbReference type="Pfam" id="PF23598">
    <property type="entry name" value="LRR_14"/>
    <property type="match status" value="1"/>
</dbReference>
<keyword evidence="3" id="KW-0547">Nucleotide-binding</keyword>
<dbReference type="SUPFAM" id="SSF52540">
    <property type="entry name" value="P-loop containing nucleoside triphosphate hydrolases"/>
    <property type="match status" value="1"/>
</dbReference>
<dbReference type="SUPFAM" id="SSF52058">
    <property type="entry name" value="L domain-like"/>
    <property type="match status" value="1"/>
</dbReference>
<dbReference type="EMBL" id="JBJKBG010000007">
    <property type="protein sequence ID" value="KAL3729264.1"/>
    <property type="molecule type" value="Genomic_DNA"/>
</dbReference>
<sequence length="973" mass="112121">MLEAGASATAVEAYKDGRRIFGYISQKVKYADDFKDNFEKMIEKAGTLYARRGDVEAEINNNKMKRATNECEDWIKRVQEAEGEVLELKSKYEKEIRYAWRFPRFWSRANLSKQMVKKREKLRVLLEEGKLNNGVVIERPREHVRVLDAPRTEDKPSQHWAVEEILGFLRERYVQKIGVWGMVGTGKTTVMRNLNNNEEVLKMFDIVIWVSVSEDGRIKNVQDAITQRLKLKVEDGTNTAETAQLISNELRGIRYLLLLDEVQKPIDLDKIGVSKNDMDSKVVFASRLRDWCVKMGADELVKMKRMSYVDAYKMFEEKVGRIKDPNIIEVGKLVVKECAGLPLLIDRIARTFRNKDNIFLWRDGLKSLRRWSSVKLEGMDEVLEFLQYCYENLDGKDKNDCFLYGALFPEERDIFVNYLIECWKAEGLLHNIDQLRDARDRGHTILDYLKDASLLEEGAMKEHVRMNKVIRNMALKISSRGVDHKFLARTCKGPKEAPKEEEWASSSRISLMDSDLQSLPATPNCIGLSTLLLQRNNNLMLIPDSFFLSMQRLRVLDLHRSAIVSLPTSLSCLTALRALYLNSCTRLIELPSSLGELLHLEVLDIRRTGIISLPIQVRCLMQIKCLRMSSSNFGTGNLISEVISSLSLLEELIIEVDPNTLWSDQVVRTIMEEVSFLTRLTLLTFSFPKVEGLEIFIRSSRVWKDENFTFQFSVGICNSVKHHILDYFEYQSCRFLKYANDEGVRHVISEVLTETNAFELIDHKNISSLSDFDTENMTKLRACSVDGCEDIKYIIDGDVAPHPTFQCLERMVIKNAPSLHCIWNGPVPVGSLGWMTSLILYKCPKLKEIFSKGLIEQLAKLEHLSVEECHEIEEIILEFENHCLDRSTLPRLKKLVLRDLPKLRSITPDDSLIWPSLERVEIASCQSLLKLPFSGENAINLRSIDAEESWWSTLVWQDDAIEQKLRSFCKFTF</sequence>
<evidence type="ECO:0000313" key="11">
    <source>
        <dbReference type="Proteomes" id="UP001634007"/>
    </source>
</evidence>
<evidence type="ECO:0000256" key="1">
    <source>
        <dbReference type="ARBA" id="ARBA00008894"/>
    </source>
</evidence>
<dbReference type="InterPro" id="IPR002182">
    <property type="entry name" value="NB-ARC"/>
</dbReference>
<dbReference type="GO" id="GO:0005524">
    <property type="term" value="F:ATP binding"/>
    <property type="evidence" value="ECO:0007669"/>
    <property type="project" value="UniProtKB-KW"/>
</dbReference>
<dbReference type="PANTHER" id="PTHR33463">
    <property type="entry name" value="NB-ARC DOMAIN-CONTAINING PROTEIN-RELATED"/>
    <property type="match status" value="1"/>
</dbReference>
<reference evidence="10 11" key="1">
    <citation type="submission" date="2024-11" db="EMBL/GenBank/DDBJ databases">
        <title>Chromosome-level genome assembly of Eucalyptus globulus Labill. provides insights into its genome evolution.</title>
        <authorList>
            <person name="Li X."/>
        </authorList>
    </citation>
    <scope>NUCLEOTIDE SEQUENCE [LARGE SCALE GENOMIC DNA]</scope>
    <source>
        <strain evidence="10">CL2024</strain>
        <tissue evidence="10">Fresh tender leaves</tissue>
    </source>
</reference>
<feature type="domain" description="NB-ARC" evidence="7">
    <location>
        <begin position="161"/>
        <end position="321"/>
    </location>
</feature>
<dbReference type="Gene3D" id="3.80.10.10">
    <property type="entry name" value="Ribonuclease Inhibitor"/>
    <property type="match status" value="2"/>
</dbReference>
<dbReference type="Gene3D" id="1.10.8.430">
    <property type="entry name" value="Helical domain of apoptotic protease-activating factors"/>
    <property type="match status" value="1"/>
</dbReference>
<dbReference type="InterPro" id="IPR027417">
    <property type="entry name" value="P-loop_NTPase"/>
</dbReference>
<evidence type="ECO:0000256" key="4">
    <source>
        <dbReference type="ARBA" id="ARBA00022821"/>
    </source>
</evidence>
<dbReference type="Pfam" id="PF23247">
    <property type="entry name" value="LRR_RPS2"/>
    <property type="match status" value="1"/>
</dbReference>
<gene>
    <name evidence="10" type="ORF">ACJRO7_026374</name>
</gene>
<feature type="domain" description="Disease resistance protein At4g27190-like leucine-rich repeats" evidence="8">
    <location>
        <begin position="813"/>
        <end position="931"/>
    </location>
</feature>
<comment type="similarity">
    <text evidence="1">Belongs to the disease resistance NB-LRR family.</text>
</comment>
<dbReference type="InterPro" id="IPR057135">
    <property type="entry name" value="At4g27190-like_LRR"/>
</dbReference>
<dbReference type="Pfam" id="PF00931">
    <property type="entry name" value="NB-ARC"/>
    <property type="match status" value="1"/>
</dbReference>